<name>A0ABT5YL01_9PROT</name>
<dbReference type="CDD" id="cd16393">
    <property type="entry name" value="SPO0J_N"/>
    <property type="match status" value="1"/>
</dbReference>
<dbReference type="InterPro" id="IPR003115">
    <property type="entry name" value="ParB_N"/>
</dbReference>
<evidence type="ECO:0000256" key="1">
    <source>
        <dbReference type="ARBA" id="ARBA00006295"/>
    </source>
</evidence>
<dbReference type="InterPro" id="IPR036086">
    <property type="entry name" value="ParB/Sulfiredoxin_sf"/>
</dbReference>
<protein>
    <submittedName>
        <fullName evidence="7">ParB/RepB/Spo0J family partition protein</fullName>
    </submittedName>
</protein>
<dbReference type="Gene3D" id="1.10.10.2830">
    <property type="match status" value="1"/>
</dbReference>
<dbReference type="PANTHER" id="PTHR33375:SF1">
    <property type="entry name" value="CHROMOSOME-PARTITIONING PROTEIN PARB-RELATED"/>
    <property type="match status" value="1"/>
</dbReference>
<evidence type="ECO:0000256" key="2">
    <source>
        <dbReference type="ARBA" id="ARBA00022829"/>
    </source>
</evidence>
<dbReference type="InterPro" id="IPR001387">
    <property type="entry name" value="Cro/C1-type_HTH"/>
</dbReference>
<dbReference type="InterPro" id="IPR057240">
    <property type="entry name" value="ParB_dimer_C"/>
</dbReference>
<feature type="region of interest" description="Disordered" evidence="5">
    <location>
        <begin position="233"/>
        <end position="258"/>
    </location>
</feature>
<sequence>MSNSGTPASKRGLGRGLAALLGEDATTLTPTFGEKGETPAPPPGHRVPIEYLHPGRVQPRRRFDESQLDSLTDSVRAQGLLQPILVRPHPDRPGEYEIVAGERRWRAAQRAQLYEVPVLVRELSDVQALELALVENVQRQDLDAIEEAEGYRRLLEEFGHSQEELARLIGKSRPHIANTLRLLNLGDPVKDLVREGSLSAGHARALLGADNPEALAGEVVKRGLSVRETERLVAKGRDDNGAGRPRRSQAAPRQDKDADTLALEQDLAALLGMKVTIDLRGQGGVLSLHYDDLDQLDEVLRRLNQDPAR</sequence>
<keyword evidence="3" id="KW-0238">DNA-binding</keyword>
<dbReference type="SMART" id="SM00470">
    <property type="entry name" value="ParB"/>
    <property type="match status" value="1"/>
</dbReference>
<dbReference type="EMBL" id="JARHUD010000003">
    <property type="protein sequence ID" value="MDF2095608.1"/>
    <property type="molecule type" value="Genomic_DNA"/>
</dbReference>
<gene>
    <name evidence="7" type="ORF">P2G67_06430</name>
</gene>
<evidence type="ECO:0000313" key="7">
    <source>
        <dbReference type="EMBL" id="MDF2095608.1"/>
    </source>
</evidence>
<dbReference type="SUPFAM" id="SSF110849">
    <property type="entry name" value="ParB/Sulfiredoxin"/>
    <property type="match status" value="1"/>
</dbReference>
<dbReference type="InterPro" id="IPR041468">
    <property type="entry name" value="HTH_ParB/Spo0J"/>
</dbReference>
<dbReference type="Pfam" id="PF02195">
    <property type="entry name" value="ParB_N"/>
    <property type="match status" value="1"/>
</dbReference>
<evidence type="ECO:0000256" key="3">
    <source>
        <dbReference type="ARBA" id="ARBA00023125"/>
    </source>
</evidence>
<evidence type="ECO:0000256" key="5">
    <source>
        <dbReference type="SAM" id="MobiDB-lite"/>
    </source>
</evidence>
<dbReference type="NCBIfam" id="TIGR00180">
    <property type="entry name" value="parB_part"/>
    <property type="match status" value="1"/>
</dbReference>
<keyword evidence="2" id="KW-0159">Chromosome partition</keyword>
<dbReference type="SUPFAM" id="SSF109709">
    <property type="entry name" value="KorB DNA-binding domain-like"/>
    <property type="match status" value="1"/>
</dbReference>
<evidence type="ECO:0000259" key="6">
    <source>
        <dbReference type="SMART" id="SM00470"/>
    </source>
</evidence>
<feature type="domain" description="ParB-like N-terminal" evidence="6">
    <location>
        <begin position="45"/>
        <end position="137"/>
    </location>
</feature>
<comment type="function">
    <text evidence="4">Involved in chromosome partition. Localize to both poles of the predivisional cell following completion of DNA replication. Binds to the DNA origin of replication.</text>
</comment>
<feature type="region of interest" description="Disordered" evidence="5">
    <location>
        <begin position="1"/>
        <end position="47"/>
    </location>
</feature>
<dbReference type="InterPro" id="IPR050336">
    <property type="entry name" value="Chromosome_partition/occlusion"/>
</dbReference>
<organism evidence="7 8">
    <name type="scientific">Aquibaculum arenosum</name>
    <dbReference type="NCBI Taxonomy" id="3032591"/>
    <lineage>
        <taxon>Bacteria</taxon>
        <taxon>Pseudomonadati</taxon>
        <taxon>Pseudomonadota</taxon>
        <taxon>Alphaproteobacteria</taxon>
        <taxon>Rhodospirillales</taxon>
        <taxon>Rhodovibrionaceae</taxon>
        <taxon>Aquibaculum</taxon>
    </lineage>
</organism>
<proteinExistence type="inferred from homology"/>
<keyword evidence="8" id="KW-1185">Reference proteome</keyword>
<dbReference type="CDD" id="cd00093">
    <property type="entry name" value="HTH_XRE"/>
    <property type="match status" value="1"/>
</dbReference>
<dbReference type="Pfam" id="PF17762">
    <property type="entry name" value="HTH_ParB"/>
    <property type="match status" value="1"/>
</dbReference>
<evidence type="ECO:0000256" key="4">
    <source>
        <dbReference type="ARBA" id="ARBA00025472"/>
    </source>
</evidence>
<dbReference type="PANTHER" id="PTHR33375">
    <property type="entry name" value="CHROMOSOME-PARTITIONING PROTEIN PARB-RELATED"/>
    <property type="match status" value="1"/>
</dbReference>
<dbReference type="RefSeq" id="WP_275821197.1">
    <property type="nucleotide sequence ID" value="NZ_JARHUD010000003.1"/>
</dbReference>
<comment type="similarity">
    <text evidence="1">Belongs to the ParB family.</text>
</comment>
<dbReference type="Gene3D" id="3.90.1530.30">
    <property type="match status" value="1"/>
</dbReference>
<evidence type="ECO:0000313" key="8">
    <source>
        <dbReference type="Proteomes" id="UP001215503"/>
    </source>
</evidence>
<dbReference type="InterPro" id="IPR004437">
    <property type="entry name" value="ParB/RepB/Spo0J"/>
</dbReference>
<reference evidence="7 8" key="1">
    <citation type="submission" date="2023-03" db="EMBL/GenBank/DDBJ databases">
        <title>Fodinicurvata sp. CAU 1616 isolated from sea sendiment.</title>
        <authorList>
            <person name="Kim W."/>
        </authorList>
    </citation>
    <scope>NUCLEOTIDE SEQUENCE [LARGE SCALE GENOMIC DNA]</scope>
    <source>
        <strain evidence="7 8">CAU 1616</strain>
    </source>
</reference>
<accession>A0ABT5YL01</accession>
<dbReference type="Proteomes" id="UP001215503">
    <property type="component" value="Unassembled WGS sequence"/>
</dbReference>
<dbReference type="Pfam" id="PF23552">
    <property type="entry name" value="ParB_C"/>
    <property type="match status" value="1"/>
</dbReference>
<comment type="caution">
    <text evidence="7">The sequence shown here is derived from an EMBL/GenBank/DDBJ whole genome shotgun (WGS) entry which is preliminary data.</text>
</comment>